<dbReference type="KEGG" id="rob:CK5_12940"/>
<reference evidence="2 3" key="2">
    <citation type="submission" date="2010-03" db="EMBL/GenBank/DDBJ databases">
        <authorList>
            <person name="Pajon A."/>
        </authorList>
    </citation>
    <scope>NUCLEOTIDE SEQUENCE [LARGE SCALE GENOMIC DNA]</scope>
    <source>
        <strain evidence="2 3">A2-162</strain>
    </source>
</reference>
<organism evidence="2 3">
    <name type="scientific">Blautia obeum A2-162</name>
    <dbReference type="NCBI Taxonomy" id="657314"/>
    <lineage>
        <taxon>Bacteria</taxon>
        <taxon>Bacillati</taxon>
        <taxon>Bacillota</taxon>
        <taxon>Clostridia</taxon>
        <taxon>Lachnospirales</taxon>
        <taxon>Lachnospiraceae</taxon>
        <taxon>Blautia</taxon>
    </lineage>
</organism>
<dbReference type="HOGENOM" id="CLU_220709_1_0_9"/>
<reference evidence="2 3" key="1">
    <citation type="submission" date="2010-03" db="EMBL/GenBank/DDBJ databases">
        <title>The genome sequence of Ruminococcus obeum A2-162.</title>
        <authorList>
            <consortium name="metaHIT consortium -- http://www.metahit.eu/"/>
            <person name="Pajon A."/>
            <person name="Turner K."/>
            <person name="Parkhill J."/>
            <person name="Duncan S."/>
            <person name="Flint H."/>
        </authorList>
    </citation>
    <scope>NUCLEOTIDE SEQUENCE [LARGE SCALE GENOMIC DNA]</scope>
    <source>
        <strain evidence="2 3">A2-162</strain>
    </source>
</reference>
<evidence type="ECO:0000313" key="2">
    <source>
        <dbReference type="EMBL" id="CBL22743.1"/>
    </source>
</evidence>
<protein>
    <submittedName>
        <fullName evidence="2">Uncharacterized protein</fullName>
    </submittedName>
</protein>
<sequence>MDDIISFILTVMAGVVCHCINKWLDGDK</sequence>
<name>D4LYP0_9FIRM</name>
<keyword evidence="3" id="KW-1185">Reference proteome</keyword>
<dbReference type="AlphaFoldDB" id="D4LYP0"/>
<evidence type="ECO:0000313" key="3">
    <source>
        <dbReference type="Proteomes" id="UP000008955"/>
    </source>
</evidence>
<keyword evidence="1" id="KW-0472">Membrane</keyword>
<proteinExistence type="predicted"/>
<keyword evidence="1" id="KW-1133">Transmembrane helix</keyword>
<dbReference type="EMBL" id="FP929054">
    <property type="protein sequence ID" value="CBL22743.1"/>
    <property type="molecule type" value="Genomic_DNA"/>
</dbReference>
<evidence type="ECO:0000256" key="1">
    <source>
        <dbReference type="SAM" id="Phobius"/>
    </source>
</evidence>
<accession>D4LYP0</accession>
<keyword evidence="1" id="KW-0812">Transmembrane</keyword>
<gene>
    <name evidence="2" type="ORF">CK5_12940</name>
</gene>
<feature type="transmembrane region" description="Helical" evidence="1">
    <location>
        <begin position="6"/>
        <end position="24"/>
    </location>
</feature>
<dbReference type="Proteomes" id="UP000008955">
    <property type="component" value="Chromosome"/>
</dbReference>